<comment type="similarity">
    <text evidence="4">Belongs to the metallo-dependent hydrolases superfamily. MTA/SAH deaminase family.</text>
</comment>
<dbReference type="Gene3D" id="2.30.40.10">
    <property type="entry name" value="Urease, subunit C, domain 1"/>
    <property type="match status" value="1"/>
</dbReference>
<dbReference type="FunFam" id="3.20.20.140:FF:000014">
    <property type="entry name" value="5-methylthioadenosine/S-adenosylhomocysteine deaminase"/>
    <property type="match status" value="1"/>
</dbReference>
<dbReference type="InterPro" id="IPR011059">
    <property type="entry name" value="Metal-dep_hydrolase_composite"/>
</dbReference>
<evidence type="ECO:0000313" key="7">
    <source>
        <dbReference type="Proteomes" id="UP000190389"/>
    </source>
</evidence>
<evidence type="ECO:0000256" key="2">
    <source>
        <dbReference type="ARBA" id="ARBA00022801"/>
    </source>
</evidence>
<comment type="cofactor">
    <cofactor evidence="4">
        <name>Zn(2+)</name>
        <dbReference type="ChEBI" id="CHEBI:29105"/>
    </cofactor>
    <text evidence="4">Binds 1 zinc ion per subunit.</text>
</comment>
<dbReference type="AlphaFoldDB" id="A0A1T4LB05"/>
<protein>
    <recommendedName>
        <fullName evidence="4">5-methylthioadenosine/S-adenosylhomocysteine deaminase</fullName>
        <shortName evidence="4">MTA/SAH deaminase</shortName>
        <ecNumber evidence="4">3.5.4.28</ecNumber>
        <ecNumber evidence="4">3.5.4.31</ecNumber>
    </recommendedName>
</protein>
<dbReference type="InterPro" id="IPR032466">
    <property type="entry name" value="Metal_Hydrolase"/>
</dbReference>
<comment type="function">
    <text evidence="4">Catalyzes the deamination of 5-methylthioadenosine and S-adenosyl-L-homocysteine into 5-methylthioinosine and S-inosyl-L-homocysteine, respectively. Is also able to deaminate adenosine.</text>
</comment>
<dbReference type="EC" id="3.5.4.28" evidence="4"/>
<dbReference type="PANTHER" id="PTHR43794">
    <property type="entry name" value="AMINOHYDROLASE SSNA-RELATED"/>
    <property type="match status" value="1"/>
</dbReference>
<dbReference type="EC" id="3.5.4.31" evidence="4"/>
<feature type="binding site" evidence="4">
    <location>
        <position position="294"/>
    </location>
    <ligand>
        <name>Zn(2+)</name>
        <dbReference type="ChEBI" id="CHEBI:29105"/>
    </ligand>
</feature>
<feature type="binding site" evidence="4">
    <location>
        <position position="93"/>
    </location>
    <ligand>
        <name>substrate</name>
    </ligand>
</feature>
<evidence type="ECO:0000259" key="5">
    <source>
        <dbReference type="Pfam" id="PF01979"/>
    </source>
</evidence>
<comment type="caution">
    <text evidence="4">Lacks conserved residue(s) required for the propagation of feature annotation.</text>
</comment>
<dbReference type="HAMAP" id="MF_01281">
    <property type="entry name" value="MTA_SAH_deamin"/>
    <property type="match status" value="1"/>
</dbReference>
<dbReference type="SUPFAM" id="SSF51338">
    <property type="entry name" value="Composite domain of metallo-dependent hydrolases"/>
    <property type="match status" value="1"/>
</dbReference>
<dbReference type="Proteomes" id="UP000190389">
    <property type="component" value="Unassembled WGS sequence"/>
</dbReference>
<comment type="catalytic activity">
    <reaction evidence="4">
        <text>S-methyl-5'-thioadenosine + H2O + H(+) = S-methyl-5'-thioinosine + NH4(+)</text>
        <dbReference type="Rhea" id="RHEA:25025"/>
        <dbReference type="ChEBI" id="CHEBI:15377"/>
        <dbReference type="ChEBI" id="CHEBI:15378"/>
        <dbReference type="ChEBI" id="CHEBI:17509"/>
        <dbReference type="ChEBI" id="CHEBI:28938"/>
        <dbReference type="ChEBI" id="CHEBI:48595"/>
        <dbReference type="EC" id="3.5.4.31"/>
    </reaction>
</comment>
<dbReference type="OrthoDB" id="9776488at2"/>
<dbReference type="EMBL" id="FUXF01000011">
    <property type="protein sequence ID" value="SJZ51728.1"/>
    <property type="molecule type" value="Genomic_DNA"/>
</dbReference>
<feature type="binding site" evidence="4">
    <location>
        <position position="66"/>
    </location>
    <ligand>
        <name>Zn(2+)</name>
        <dbReference type="ChEBI" id="CHEBI:29105"/>
    </ligand>
</feature>
<keyword evidence="1 4" id="KW-0479">Metal-binding</keyword>
<gene>
    <name evidence="4" type="primary">mtaD</name>
    <name evidence="6" type="ORF">SAMN02745154_00390</name>
</gene>
<keyword evidence="2 4" id="KW-0378">Hydrolase</keyword>
<dbReference type="PANTHER" id="PTHR43794:SF11">
    <property type="entry name" value="AMIDOHYDROLASE-RELATED DOMAIN-CONTAINING PROTEIN"/>
    <property type="match status" value="1"/>
</dbReference>
<keyword evidence="7" id="KW-1185">Reference proteome</keyword>
<feature type="binding site" evidence="4">
    <location>
        <position position="64"/>
    </location>
    <ligand>
        <name>Zn(2+)</name>
        <dbReference type="ChEBI" id="CHEBI:29105"/>
    </ligand>
</feature>
<reference evidence="7" key="1">
    <citation type="submission" date="2017-02" db="EMBL/GenBank/DDBJ databases">
        <authorList>
            <person name="Varghese N."/>
            <person name="Submissions S."/>
        </authorList>
    </citation>
    <scope>NUCLEOTIDE SEQUENCE [LARGE SCALE GENOMIC DNA]</scope>
    <source>
        <strain evidence="7">ATCC 27862</strain>
    </source>
</reference>
<dbReference type="CDD" id="cd01298">
    <property type="entry name" value="ATZ_TRZ_like"/>
    <property type="match status" value="1"/>
</dbReference>
<comment type="catalytic activity">
    <reaction evidence="4">
        <text>S-adenosyl-L-homocysteine + H2O + H(+) = S-inosyl-L-homocysteine + NH4(+)</text>
        <dbReference type="Rhea" id="RHEA:20716"/>
        <dbReference type="ChEBI" id="CHEBI:15377"/>
        <dbReference type="ChEBI" id="CHEBI:15378"/>
        <dbReference type="ChEBI" id="CHEBI:28938"/>
        <dbReference type="ChEBI" id="CHEBI:57856"/>
        <dbReference type="ChEBI" id="CHEBI:57985"/>
        <dbReference type="EC" id="3.5.4.28"/>
    </reaction>
</comment>
<feature type="binding site" evidence="4">
    <location>
        <position position="294"/>
    </location>
    <ligand>
        <name>substrate</name>
    </ligand>
</feature>
<keyword evidence="3 4" id="KW-0862">Zinc</keyword>
<dbReference type="GO" id="GO:0090614">
    <property type="term" value="F:5'-methylthioadenosine deaminase activity"/>
    <property type="evidence" value="ECO:0007669"/>
    <property type="project" value="UniProtKB-UniRule"/>
</dbReference>
<evidence type="ECO:0000256" key="1">
    <source>
        <dbReference type="ARBA" id="ARBA00022723"/>
    </source>
</evidence>
<dbReference type="RefSeq" id="WP_078747116.1">
    <property type="nucleotide sequence ID" value="NZ_CP137850.1"/>
</dbReference>
<dbReference type="Gene3D" id="3.20.20.140">
    <property type="entry name" value="Metal-dependent hydrolases"/>
    <property type="match status" value="1"/>
</dbReference>
<dbReference type="GO" id="GO:0046872">
    <property type="term" value="F:metal ion binding"/>
    <property type="evidence" value="ECO:0007669"/>
    <property type="project" value="UniProtKB-KW"/>
</dbReference>
<feature type="binding site" evidence="4">
    <location>
        <position position="206"/>
    </location>
    <ligand>
        <name>Zn(2+)</name>
        <dbReference type="ChEBI" id="CHEBI:29105"/>
    </ligand>
</feature>
<dbReference type="InterPro" id="IPR050287">
    <property type="entry name" value="MTA/SAH_deaminase"/>
</dbReference>
<feature type="binding site" evidence="4">
    <location>
        <position position="209"/>
    </location>
    <ligand>
        <name>substrate</name>
    </ligand>
</feature>
<feature type="binding site" evidence="4">
    <location>
        <position position="179"/>
    </location>
    <ligand>
        <name>substrate</name>
    </ligand>
</feature>
<evidence type="ECO:0000313" key="6">
    <source>
        <dbReference type="EMBL" id="SJZ51728.1"/>
    </source>
</evidence>
<dbReference type="Pfam" id="PF01979">
    <property type="entry name" value="Amidohydro_1"/>
    <property type="match status" value="1"/>
</dbReference>
<evidence type="ECO:0000256" key="3">
    <source>
        <dbReference type="ARBA" id="ARBA00022833"/>
    </source>
</evidence>
<evidence type="ECO:0000256" key="4">
    <source>
        <dbReference type="HAMAP-Rule" id="MF_01281"/>
    </source>
</evidence>
<accession>A0A1T4LB05</accession>
<name>A0A1T4LB05_9BACT</name>
<dbReference type="SUPFAM" id="SSF51556">
    <property type="entry name" value="Metallo-dependent hydrolases"/>
    <property type="match status" value="1"/>
</dbReference>
<dbReference type="STRING" id="171291.SAMN02745154_00390"/>
<proteinExistence type="inferred from homology"/>
<sequence>MKIWIKHATVVTMDDSERILYNANVYIIDKHISAVSTDIDHNFIADQIIDARQNVIMPGLINTHSHIPMVLLRNHANDVNLEDWLYKHIFPVETKLSAKDIYHGTRLGILEMISTGTTTFVDMYFHVEEIAKATKELKMRAYLGIGITKDSLERNLSQTKELFNYYKNDDLINIIVAPHAVYTNDESDLIQAGKLAKELGSLETIHLNESWNEVNNSMEKYNTTPLLEAYKTGNLTSKTIVAHAVHLNDEEIKLIQEVGCSLAHNPCSNLKLSSGIMEVHKLLSKGINVTLGTDGAASNNNLDMFEEMKFASLLQKGVFGQPDMLNAWDTLKMATVNGAKALHRENELGKIKAGYLADLIMVNLNNLNHTPRANIIDSLVYSTSGSDVMMTMINGEILYQYHEFKLADKQSVINMANYIYNKITNKE</sequence>
<organism evidence="6 7">
    <name type="scientific">Mycoplasmopsis verecunda</name>
    <dbReference type="NCBI Taxonomy" id="171291"/>
    <lineage>
        <taxon>Bacteria</taxon>
        <taxon>Bacillati</taxon>
        <taxon>Mycoplasmatota</taxon>
        <taxon>Mycoplasmoidales</taxon>
        <taxon>Metamycoplasmataceae</taxon>
        <taxon>Mycoplasmopsis</taxon>
    </lineage>
</organism>
<dbReference type="InterPro" id="IPR023512">
    <property type="entry name" value="Deaminase_MtaD/DadD"/>
</dbReference>
<feature type="domain" description="Amidohydrolase-related" evidence="5">
    <location>
        <begin position="55"/>
        <end position="397"/>
    </location>
</feature>
<dbReference type="GO" id="GO:0050270">
    <property type="term" value="F:S-adenosylhomocysteine deaminase activity"/>
    <property type="evidence" value="ECO:0007669"/>
    <property type="project" value="UniProtKB-UniRule"/>
</dbReference>
<dbReference type="InterPro" id="IPR006680">
    <property type="entry name" value="Amidohydro-rel"/>
</dbReference>